<evidence type="ECO:0000256" key="1">
    <source>
        <dbReference type="SAM" id="MobiDB-lite"/>
    </source>
</evidence>
<feature type="region of interest" description="Disordered" evidence="1">
    <location>
        <begin position="1"/>
        <end position="24"/>
    </location>
</feature>
<name>A0ABS6W7X3_9BIFI</name>
<reference evidence="2 3" key="1">
    <citation type="submission" date="2021-05" db="EMBL/GenBank/DDBJ databases">
        <title>Phylogenetic classification of ten novel species belonging to the genus Bifidobacterium comprising B. colchicus sp. nov., B. abeli sp. nov., B. bicoloris sp. nov., B. guerezis sp. nov., B. rosaliae sp. nov., B. santillanensis sp. nov., B. argentati sp. nov., B. amazzoni sp. nov., B. pluviali sp. nov., and B. pinnaculum sp. nov.</title>
        <authorList>
            <person name="Lugli G.A."/>
            <person name="Ruiz Garcia L."/>
            <person name="Margolles A."/>
            <person name="Ventura M."/>
        </authorList>
    </citation>
    <scope>NUCLEOTIDE SEQUENCE [LARGE SCALE GENOMIC DNA]</scope>
    <source>
        <strain evidence="2 3">6T3</strain>
    </source>
</reference>
<comment type="caution">
    <text evidence="2">The sequence shown here is derived from an EMBL/GenBank/DDBJ whole genome shotgun (WGS) entry which is preliminary data.</text>
</comment>
<sequence>MSNLQHEEVEMSHGCTGTTTGGWLISHPDPGLRIAIRRSRFGWKWKVERESGGLLDTLVEETALTRKRVKRKSEHESARIHRMSGTRKR</sequence>
<proteinExistence type="predicted"/>
<feature type="compositionally biased region" description="Basic residues" evidence="1">
    <location>
        <begin position="80"/>
        <end position="89"/>
    </location>
</feature>
<gene>
    <name evidence="2" type="ORF">KIH73_00405</name>
</gene>
<protein>
    <submittedName>
        <fullName evidence="2">Uncharacterized protein</fullName>
    </submittedName>
</protein>
<organism evidence="2 3">
    <name type="scientific">Bifidobacterium phasiani</name>
    <dbReference type="NCBI Taxonomy" id="2834431"/>
    <lineage>
        <taxon>Bacteria</taxon>
        <taxon>Bacillati</taxon>
        <taxon>Actinomycetota</taxon>
        <taxon>Actinomycetes</taxon>
        <taxon>Bifidobacteriales</taxon>
        <taxon>Bifidobacteriaceae</taxon>
        <taxon>Bifidobacterium</taxon>
    </lineage>
</organism>
<keyword evidence="3" id="KW-1185">Reference proteome</keyword>
<dbReference type="Proteomes" id="UP000812844">
    <property type="component" value="Unassembled WGS sequence"/>
</dbReference>
<evidence type="ECO:0000313" key="2">
    <source>
        <dbReference type="EMBL" id="MBW3081856.1"/>
    </source>
</evidence>
<feature type="compositionally biased region" description="Basic and acidic residues" evidence="1">
    <location>
        <begin position="1"/>
        <end position="11"/>
    </location>
</feature>
<dbReference type="RefSeq" id="WP_219079544.1">
    <property type="nucleotide sequence ID" value="NZ_JAHBBD010000001.1"/>
</dbReference>
<accession>A0ABS6W7X3</accession>
<dbReference type="EMBL" id="JAHBBD010000001">
    <property type="protein sequence ID" value="MBW3081856.1"/>
    <property type="molecule type" value="Genomic_DNA"/>
</dbReference>
<feature type="region of interest" description="Disordered" evidence="1">
    <location>
        <begin position="66"/>
        <end position="89"/>
    </location>
</feature>
<evidence type="ECO:0000313" key="3">
    <source>
        <dbReference type="Proteomes" id="UP000812844"/>
    </source>
</evidence>